<proteinExistence type="predicted"/>
<dbReference type="AlphaFoldDB" id="A0A387BID7"/>
<name>A0A387BID7_9LACT</name>
<gene>
    <name evidence="1" type="ORF">D7I46_06575</name>
</gene>
<dbReference type="Proteomes" id="UP000269374">
    <property type="component" value="Chromosome"/>
</dbReference>
<dbReference type="EMBL" id="CP032627">
    <property type="protein sequence ID" value="AYG00787.1"/>
    <property type="molecule type" value="Genomic_DNA"/>
</dbReference>
<evidence type="ECO:0000313" key="1">
    <source>
        <dbReference type="EMBL" id="AYG00787.1"/>
    </source>
</evidence>
<keyword evidence="2" id="KW-1185">Reference proteome</keyword>
<sequence>MKHVEVTVNKHEMLVFDDMSQCNSFIDSFTHDFEDNIIMGAPKEIHPDYVEMSAIFYNPYRSRPEGQEVVLLDIHIPK</sequence>
<reference evidence="1 2" key="1">
    <citation type="submission" date="2018-09" db="EMBL/GenBank/DDBJ databases">
        <title>Genome sequencing of strain 1JSPR-7.</title>
        <authorList>
            <person name="Heo J."/>
            <person name="Kim S.-J."/>
            <person name="Kwon S.-W."/>
        </authorList>
    </citation>
    <scope>NUCLEOTIDE SEQUENCE [LARGE SCALE GENOMIC DNA]</scope>
    <source>
        <strain evidence="1 2">1JSPR-7</strain>
    </source>
</reference>
<dbReference type="OrthoDB" id="2242661at2"/>
<dbReference type="RefSeq" id="WP_120772175.1">
    <property type="nucleotide sequence ID" value="NZ_CP032627.1"/>
</dbReference>
<protein>
    <submittedName>
        <fullName evidence="1">Uncharacterized protein</fullName>
    </submittedName>
</protein>
<organism evidence="1 2">
    <name type="scientific">Lactococcus allomyrinae</name>
    <dbReference type="NCBI Taxonomy" id="2419773"/>
    <lineage>
        <taxon>Bacteria</taxon>
        <taxon>Bacillati</taxon>
        <taxon>Bacillota</taxon>
        <taxon>Bacilli</taxon>
        <taxon>Lactobacillales</taxon>
        <taxon>Streptococcaceae</taxon>
        <taxon>Lactococcus</taxon>
    </lineage>
</organism>
<evidence type="ECO:0000313" key="2">
    <source>
        <dbReference type="Proteomes" id="UP000269374"/>
    </source>
</evidence>
<accession>A0A387BID7</accession>
<dbReference type="KEGG" id="lact:D7I46_06575"/>